<protein>
    <submittedName>
        <fullName evidence="3">DUF418 domain-containing protein</fullName>
    </submittedName>
</protein>
<dbReference type="RefSeq" id="WP_117327861.1">
    <property type="nucleotide sequence ID" value="NZ_QVTE01000049.1"/>
</dbReference>
<dbReference type="InterPro" id="IPR052529">
    <property type="entry name" value="Bact_Transport_Assoc"/>
</dbReference>
<feature type="transmembrane region" description="Helical" evidence="1">
    <location>
        <begin position="322"/>
        <end position="342"/>
    </location>
</feature>
<keyword evidence="1" id="KW-0472">Membrane</keyword>
<feature type="transmembrane region" description="Helical" evidence="1">
    <location>
        <begin position="212"/>
        <end position="233"/>
    </location>
</feature>
<sequence length="403" mass="47108">MKSAPISAKERIVTIDIIRGFALLGIFLVNMPAFHSPVFLETHPEYTGLDYWLDLFLQLFVQTKFYTMFSFLFGLGFYIFMSRAEQKGLKIRRLFSRRLFFLLLFGGAHLILLWFGDILLTYALTGFLLLLFYKRKTKTILIWALSLLFLFHALVSIQFFLPEDILKEAEAEHKLQSQLAEYVDVYQHAQYTDLVSYRFKEEVIQVLQTQPIAMITVLAMFLFGLYAGKIGIFQPDTTQHSIINRIWRVSLILSIPLVILLALFKLSVIDLGIYKETAVYLFTSLSGLTLCFFYISSLILLLRKKNWQKLLRPIGYTGQMALTNYLSQTFISLFIFLGLNFYGEVSLLTGTFICIIIYLFQVVFSYIWMKNFKFGPFEWLWRSLTYGYFQSMKKEVNHQNNIV</sequence>
<keyword evidence="1" id="KW-1133">Transmembrane helix</keyword>
<dbReference type="PANTHER" id="PTHR30590">
    <property type="entry name" value="INNER MEMBRANE PROTEIN"/>
    <property type="match status" value="1"/>
</dbReference>
<feature type="transmembrane region" description="Helical" evidence="1">
    <location>
        <begin position="94"/>
        <end position="112"/>
    </location>
</feature>
<keyword evidence="4" id="KW-1185">Reference proteome</keyword>
<gene>
    <name evidence="3" type="ORF">D0469_16695</name>
</gene>
<feature type="transmembrane region" description="Helical" evidence="1">
    <location>
        <begin position="55"/>
        <end position="82"/>
    </location>
</feature>
<dbReference type="PANTHER" id="PTHR30590:SF3">
    <property type="entry name" value="HYPOTHETICAL MEMBRANE SPANNING PROTEIN"/>
    <property type="match status" value="1"/>
</dbReference>
<dbReference type="Pfam" id="PF04235">
    <property type="entry name" value="DUF418"/>
    <property type="match status" value="1"/>
</dbReference>
<comment type="caution">
    <text evidence="3">The sequence shown here is derived from an EMBL/GenBank/DDBJ whole genome shotgun (WGS) entry which is preliminary data.</text>
</comment>
<name>A0A372LL08_9BACI</name>
<feature type="domain" description="DUF418" evidence="2">
    <location>
        <begin position="227"/>
        <end position="387"/>
    </location>
</feature>
<evidence type="ECO:0000259" key="2">
    <source>
        <dbReference type="Pfam" id="PF04235"/>
    </source>
</evidence>
<accession>A0A372LL08</accession>
<feature type="transmembrane region" description="Helical" evidence="1">
    <location>
        <begin position="12"/>
        <end position="35"/>
    </location>
</feature>
<feature type="transmembrane region" description="Helical" evidence="1">
    <location>
        <begin position="245"/>
        <end position="266"/>
    </location>
</feature>
<organism evidence="3 4">
    <name type="scientific">Peribacillus saganii</name>
    <dbReference type="NCBI Taxonomy" id="2303992"/>
    <lineage>
        <taxon>Bacteria</taxon>
        <taxon>Bacillati</taxon>
        <taxon>Bacillota</taxon>
        <taxon>Bacilli</taxon>
        <taxon>Bacillales</taxon>
        <taxon>Bacillaceae</taxon>
        <taxon>Peribacillus</taxon>
    </lineage>
</organism>
<dbReference type="OrthoDB" id="9807744at2"/>
<proteinExistence type="predicted"/>
<feature type="transmembrane region" description="Helical" evidence="1">
    <location>
        <begin position="278"/>
        <end position="302"/>
    </location>
</feature>
<dbReference type="InterPro" id="IPR007349">
    <property type="entry name" value="DUF418"/>
</dbReference>
<feature type="transmembrane region" description="Helical" evidence="1">
    <location>
        <begin position="348"/>
        <end position="369"/>
    </location>
</feature>
<dbReference type="EMBL" id="QVTE01000049">
    <property type="protein sequence ID" value="RFU66862.1"/>
    <property type="molecule type" value="Genomic_DNA"/>
</dbReference>
<reference evidence="3 4" key="1">
    <citation type="submission" date="2018-08" db="EMBL/GenBank/DDBJ databases">
        <title>Bacillus chawlae sp. nov., Bacillus glennii sp. nov., and Bacillus saganii sp. nov. Isolated from the Vehicle Assembly Building at Kennedy Space Center where the Viking Spacecraft were Assembled.</title>
        <authorList>
            <person name="Seuylemezian A."/>
            <person name="Vaishampayan P."/>
        </authorList>
    </citation>
    <scope>NUCLEOTIDE SEQUENCE [LARGE SCALE GENOMIC DNA]</scope>
    <source>
        <strain evidence="3 4">V47-23a</strain>
    </source>
</reference>
<dbReference type="AlphaFoldDB" id="A0A372LL08"/>
<feature type="transmembrane region" description="Helical" evidence="1">
    <location>
        <begin position="140"/>
        <end position="161"/>
    </location>
</feature>
<feature type="transmembrane region" description="Helical" evidence="1">
    <location>
        <begin position="118"/>
        <end position="133"/>
    </location>
</feature>
<evidence type="ECO:0000313" key="4">
    <source>
        <dbReference type="Proteomes" id="UP000264541"/>
    </source>
</evidence>
<keyword evidence="1" id="KW-0812">Transmembrane</keyword>
<dbReference type="Proteomes" id="UP000264541">
    <property type="component" value="Unassembled WGS sequence"/>
</dbReference>
<evidence type="ECO:0000313" key="3">
    <source>
        <dbReference type="EMBL" id="RFU66862.1"/>
    </source>
</evidence>
<evidence type="ECO:0000256" key="1">
    <source>
        <dbReference type="SAM" id="Phobius"/>
    </source>
</evidence>